<sequence length="365" mass="42129">MNLKENYVKLGDYIKIITGKQLNKDRMFKKGLYPVINGGTSPTGYFNEYNQEANTITIAQGGSTGYVDFQKTEFWASAHCYVVKPKNEKILLNKYLYYFLKNNELNLKKQSHGAGIPSLAKEHILNLDLILPDIKTQKEIVKNLDLFTNFSEELEAELEARKKQYNFYRNKLLHFEYLTNFKTYNLEDIAEFEKGKTNIAPDKGTRFPIVSGGVKPQGYTDEFNRNKNSITVSSSGSAGYVSFWKTPIFAKDCFTIQANEKIILQKYLFHFLKNKQDYIYSLKTTGTIPHIYSSTISDMKILVPDLLIQQKIVDVLDNFEKICQDLNIGLPAEIELRDKQYAYYRDKLLSLTSNIFEETARSRDS</sequence>
<comment type="subunit">
    <text evidence="4">The methyltransferase is composed of M and S polypeptides.</text>
</comment>
<evidence type="ECO:0000259" key="5">
    <source>
        <dbReference type="Pfam" id="PF01420"/>
    </source>
</evidence>
<dbReference type="Gene3D" id="3.90.220.20">
    <property type="entry name" value="DNA methylase specificity domains"/>
    <property type="match status" value="2"/>
</dbReference>
<reference evidence="6 7" key="1">
    <citation type="submission" date="2019-01" db="EMBL/GenBank/DDBJ databases">
        <authorList>
            <consortium name="Pathogen Informatics"/>
        </authorList>
    </citation>
    <scope>NUCLEOTIDE SEQUENCE [LARGE SCALE GENOMIC DNA]</scope>
    <source>
        <strain evidence="6 7">NCTC10181</strain>
    </source>
</reference>
<feature type="domain" description="Type I restriction modification DNA specificity" evidence="5">
    <location>
        <begin position="7"/>
        <end position="159"/>
    </location>
</feature>
<dbReference type="GO" id="GO:0003677">
    <property type="term" value="F:DNA binding"/>
    <property type="evidence" value="ECO:0007669"/>
    <property type="project" value="UniProtKB-KW"/>
</dbReference>
<dbReference type="Proteomes" id="UP000290985">
    <property type="component" value="Chromosome"/>
</dbReference>
<dbReference type="InterPro" id="IPR051212">
    <property type="entry name" value="Type-I_RE_S_subunit"/>
</dbReference>
<dbReference type="AlphaFoldDB" id="A0A449B0T5"/>
<keyword evidence="7" id="KW-1185">Reference proteome</keyword>
<dbReference type="InterPro" id="IPR000055">
    <property type="entry name" value="Restrct_endonuc_typeI_TRD"/>
</dbReference>
<evidence type="ECO:0000313" key="6">
    <source>
        <dbReference type="EMBL" id="VEU74210.1"/>
    </source>
</evidence>
<dbReference type="OrthoDB" id="396674at2"/>
<evidence type="ECO:0000256" key="2">
    <source>
        <dbReference type="ARBA" id="ARBA00022747"/>
    </source>
</evidence>
<evidence type="ECO:0000256" key="4">
    <source>
        <dbReference type="ARBA" id="ARBA00038652"/>
    </source>
</evidence>
<dbReference type="PANTHER" id="PTHR43140">
    <property type="entry name" value="TYPE-1 RESTRICTION ENZYME ECOKI SPECIFICITY PROTEIN"/>
    <property type="match status" value="1"/>
</dbReference>
<dbReference type="EMBL" id="LR215036">
    <property type="protein sequence ID" value="VEU74210.1"/>
    <property type="molecule type" value="Genomic_DNA"/>
</dbReference>
<proteinExistence type="inferred from homology"/>
<keyword evidence="3" id="KW-0238">DNA-binding</keyword>
<dbReference type="CDD" id="cd17291">
    <property type="entry name" value="RMtype1_S_MgeORF438P-TRD-CR_like"/>
    <property type="match status" value="2"/>
</dbReference>
<dbReference type="RefSeq" id="WP_129725061.1">
    <property type="nucleotide sequence ID" value="NZ_LR215036.1"/>
</dbReference>
<accession>A0A449B0T5</accession>
<dbReference type="SUPFAM" id="SSF116734">
    <property type="entry name" value="DNA methylase specificity domain"/>
    <property type="match status" value="2"/>
</dbReference>
<comment type="similarity">
    <text evidence="1">Belongs to the type-I restriction system S methylase family.</text>
</comment>
<name>A0A449B0T5_9BACT</name>
<evidence type="ECO:0000256" key="1">
    <source>
        <dbReference type="ARBA" id="ARBA00010923"/>
    </source>
</evidence>
<dbReference type="GO" id="GO:0009307">
    <property type="term" value="P:DNA restriction-modification system"/>
    <property type="evidence" value="ECO:0007669"/>
    <property type="project" value="UniProtKB-KW"/>
</dbReference>
<gene>
    <name evidence="6" type="ORF">NCTC10181_00040</name>
</gene>
<feature type="domain" description="Type I restriction modification DNA specificity" evidence="5">
    <location>
        <begin position="180"/>
        <end position="335"/>
    </location>
</feature>
<evidence type="ECO:0000256" key="3">
    <source>
        <dbReference type="ARBA" id="ARBA00023125"/>
    </source>
</evidence>
<dbReference type="Pfam" id="PF01420">
    <property type="entry name" value="Methylase_S"/>
    <property type="match status" value="2"/>
</dbReference>
<evidence type="ECO:0000313" key="7">
    <source>
        <dbReference type="Proteomes" id="UP000290985"/>
    </source>
</evidence>
<dbReference type="KEGG" id="mcit:NCTC10181_00040"/>
<dbReference type="PANTHER" id="PTHR43140:SF1">
    <property type="entry name" value="TYPE I RESTRICTION ENZYME ECOKI SPECIFICITY SUBUNIT"/>
    <property type="match status" value="1"/>
</dbReference>
<organism evidence="6 7">
    <name type="scientific">Mycoplasmopsis citelli</name>
    <dbReference type="NCBI Taxonomy" id="171281"/>
    <lineage>
        <taxon>Bacteria</taxon>
        <taxon>Bacillati</taxon>
        <taxon>Mycoplasmatota</taxon>
        <taxon>Mycoplasmoidales</taxon>
        <taxon>Metamycoplasmataceae</taxon>
        <taxon>Mycoplasmopsis</taxon>
    </lineage>
</organism>
<dbReference type="REBASE" id="298646">
    <property type="entry name" value="S1.Mci10181ORF39P"/>
</dbReference>
<dbReference type="InterPro" id="IPR044946">
    <property type="entry name" value="Restrct_endonuc_typeI_TRD_sf"/>
</dbReference>
<protein>
    <submittedName>
        <fullName evidence="6">Restriction modification enzyme subunit S2A</fullName>
    </submittedName>
</protein>
<keyword evidence="2" id="KW-0680">Restriction system</keyword>